<keyword evidence="3" id="KW-1185">Reference proteome</keyword>
<gene>
    <name evidence="2" type="ORF">EEDITHA_LOCUS13784</name>
</gene>
<evidence type="ECO:0000313" key="2">
    <source>
        <dbReference type="EMBL" id="CAH2098690.1"/>
    </source>
</evidence>
<name>A0AAU9UPB4_EUPED</name>
<evidence type="ECO:0000313" key="3">
    <source>
        <dbReference type="Proteomes" id="UP001153954"/>
    </source>
</evidence>
<reference evidence="2" key="1">
    <citation type="submission" date="2022-03" db="EMBL/GenBank/DDBJ databases">
        <authorList>
            <person name="Tunstrom K."/>
        </authorList>
    </citation>
    <scope>NUCLEOTIDE SEQUENCE</scope>
</reference>
<keyword evidence="1" id="KW-0472">Membrane</keyword>
<dbReference type="Proteomes" id="UP001153954">
    <property type="component" value="Unassembled WGS sequence"/>
</dbReference>
<sequence>MPVLKPELNFKDPFIFKFRVELTSVLATVLCAVAGVATFTSVFTLVFYWEHCHRNNGVDNKTTEVNIFYLSNRGNNRVL</sequence>
<evidence type="ECO:0000256" key="1">
    <source>
        <dbReference type="SAM" id="Phobius"/>
    </source>
</evidence>
<comment type="caution">
    <text evidence="2">The sequence shown here is derived from an EMBL/GenBank/DDBJ whole genome shotgun (WGS) entry which is preliminary data.</text>
</comment>
<keyword evidence="1" id="KW-1133">Transmembrane helix</keyword>
<accession>A0AAU9UPB4</accession>
<dbReference type="EMBL" id="CAKOGL010000020">
    <property type="protein sequence ID" value="CAH2098690.1"/>
    <property type="molecule type" value="Genomic_DNA"/>
</dbReference>
<proteinExistence type="predicted"/>
<organism evidence="2 3">
    <name type="scientific">Euphydryas editha</name>
    <name type="common">Edith's checkerspot</name>
    <dbReference type="NCBI Taxonomy" id="104508"/>
    <lineage>
        <taxon>Eukaryota</taxon>
        <taxon>Metazoa</taxon>
        <taxon>Ecdysozoa</taxon>
        <taxon>Arthropoda</taxon>
        <taxon>Hexapoda</taxon>
        <taxon>Insecta</taxon>
        <taxon>Pterygota</taxon>
        <taxon>Neoptera</taxon>
        <taxon>Endopterygota</taxon>
        <taxon>Lepidoptera</taxon>
        <taxon>Glossata</taxon>
        <taxon>Ditrysia</taxon>
        <taxon>Papilionoidea</taxon>
        <taxon>Nymphalidae</taxon>
        <taxon>Nymphalinae</taxon>
        <taxon>Euphydryas</taxon>
    </lineage>
</organism>
<keyword evidence="1" id="KW-0812">Transmembrane</keyword>
<dbReference type="AlphaFoldDB" id="A0AAU9UPB4"/>
<feature type="transmembrane region" description="Helical" evidence="1">
    <location>
        <begin position="25"/>
        <end position="49"/>
    </location>
</feature>
<protein>
    <submittedName>
        <fullName evidence="2">Uncharacterized protein</fullName>
    </submittedName>
</protein>